<dbReference type="GO" id="GO:0004252">
    <property type="term" value="F:serine-type endopeptidase activity"/>
    <property type="evidence" value="ECO:0000318"/>
    <property type="project" value="GO_Central"/>
</dbReference>
<dbReference type="InterPro" id="IPR037045">
    <property type="entry name" value="S8pro/Inhibitor_I9_sf"/>
</dbReference>
<dbReference type="Pfam" id="PF00082">
    <property type="entry name" value="Peptidase_S8"/>
    <property type="match status" value="1"/>
</dbReference>
<evidence type="ECO:0000256" key="4">
    <source>
        <dbReference type="ARBA" id="ARBA00022801"/>
    </source>
</evidence>
<dbReference type="InterPro" id="IPR023828">
    <property type="entry name" value="Peptidase_S8_Ser-AS"/>
</dbReference>
<sequence length="620" mass="67476">MALAHAIFYSYTRHINGFAAKLADAVAAEMAKHPKVVSVFLSKEKKLHTTHSWEFLGLEQNGRIPPNSIWEKARYGEDIIIGNLDTGVWRESKSFGDEGFGPIPSKWKGICQNDKDARFHCNRYFNQDYAVHKGPLNSSFYSARDKNGHGSHTLSRAGGNFVAGASVFGFGKGTAKGGSPKARVAGYKACWDGMGGCYDCDIIAAFDMAIHDGVDMLSVSLVAIGSFHAVQHGIVVVCSDGNEGLVDVTLQNAAPRQIVVGASTMDRDLSNYVVLGNNKRFKLISERAKGLPSDKLFTFIRTLDPKKVKGKILVCLNVRSVDEGLQAALAGAADIVLVNLPEFGNDHTTDRHVLPASVITFNDGYYNLFFTFTRHPVGYIKRPTTEFGAKPAPYMAALSSKGPIHITPEILKRRIPFNSISGTSMSGPYISGIAGLPKILHPDWSPAAVQSAIMTTATTQDNKKQQILDASFTEATPFSYGAGHVQPNLAMDPGLVYYLTVNDYLNFLCALGYNKNVISLFSTNCTYTCPKNAIILVNFNYPSITVPKLSGSITVTRRVKNVGSPGTYQARVKTPQGVSVTMAPKSLKFINVGEEKSFKVNIKAKNASVTKDYVFGELIW</sequence>
<keyword evidence="12" id="KW-1185">Reference proteome</keyword>
<dbReference type="GO" id="GO:0005576">
    <property type="term" value="C:extracellular region"/>
    <property type="evidence" value="ECO:0000318"/>
    <property type="project" value="GO_Central"/>
</dbReference>
<reference evidence="11 12" key="1">
    <citation type="submission" date="2014-04" db="EMBL/GenBank/DDBJ databases">
        <authorList>
            <consortium name="International Citrus Genome Consortium"/>
            <person name="Gmitter F."/>
            <person name="Chen C."/>
            <person name="Farmerie W."/>
            <person name="Harkins T."/>
            <person name="Desany B."/>
            <person name="Mohiuddin M."/>
            <person name="Kodira C."/>
            <person name="Borodovsky M."/>
            <person name="Lomsadze A."/>
            <person name="Burns P."/>
            <person name="Jenkins J."/>
            <person name="Prochnik S."/>
            <person name="Shu S."/>
            <person name="Chapman J."/>
            <person name="Pitluck S."/>
            <person name="Schmutz J."/>
            <person name="Rokhsar D."/>
        </authorList>
    </citation>
    <scope>NUCLEOTIDE SEQUENCE</scope>
</reference>
<feature type="domain" description="Subtilisin-like protease fibronectin type-III" evidence="10">
    <location>
        <begin position="538"/>
        <end position="620"/>
    </location>
</feature>
<evidence type="ECO:0000256" key="2">
    <source>
        <dbReference type="ARBA" id="ARBA00022670"/>
    </source>
</evidence>
<evidence type="ECO:0000256" key="6">
    <source>
        <dbReference type="PIRSR" id="PIRSR615500-1"/>
    </source>
</evidence>
<dbReference type="Proteomes" id="UP000027120">
    <property type="component" value="Unassembled WGS sequence"/>
</dbReference>
<comment type="similarity">
    <text evidence="1 7">Belongs to the peptidase S8 family.</text>
</comment>
<accession>A0A067E727</accession>
<dbReference type="InterPro" id="IPR000209">
    <property type="entry name" value="Peptidase_S8/S53_dom"/>
</dbReference>
<evidence type="ECO:0000313" key="12">
    <source>
        <dbReference type="Proteomes" id="UP000027120"/>
    </source>
</evidence>
<dbReference type="InterPro" id="IPR034197">
    <property type="entry name" value="Peptidases_S8_3"/>
</dbReference>
<dbReference type="PROSITE" id="PS00138">
    <property type="entry name" value="SUBTILASE_SER"/>
    <property type="match status" value="1"/>
</dbReference>
<keyword evidence="2 7" id="KW-0645">Protease</keyword>
<organism evidence="11 12">
    <name type="scientific">Citrus sinensis</name>
    <name type="common">Sweet orange</name>
    <name type="synonym">Citrus aurantium var. sinensis</name>
    <dbReference type="NCBI Taxonomy" id="2711"/>
    <lineage>
        <taxon>Eukaryota</taxon>
        <taxon>Viridiplantae</taxon>
        <taxon>Streptophyta</taxon>
        <taxon>Embryophyta</taxon>
        <taxon>Tracheophyta</taxon>
        <taxon>Spermatophyta</taxon>
        <taxon>Magnoliopsida</taxon>
        <taxon>eudicotyledons</taxon>
        <taxon>Gunneridae</taxon>
        <taxon>Pentapetalae</taxon>
        <taxon>rosids</taxon>
        <taxon>malvids</taxon>
        <taxon>Sapindales</taxon>
        <taxon>Rutaceae</taxon>
        <taxon>Aurantioideae</taxon>
        <taxon>Citrus</taxon>
    </lineage>
</organism>
<dbReference type="AlphaFoldDB" id="A0A067E727"/>
<dbReference type="Gene3D" id="3.40.50.200">
    <property type="entry name" value="Peptidase S8/S53 domain"/>
    <property type="match status" value="2"/>
</dbReference>
<evidence type="ECO:0000259" key="9">
    <source>
        <dbReference type="Pfam" id="PF05922"/>
    </source>
</evidence>
<dbReference type="InterPro" id="IPR010259">
    <property type="entry name" value="S8pro/Inhibitor_I9"/>
</dbReference>
<dbReference type="PANTHER" id="PTHR10795">
    <property type="entry name" value="PROPROTEIN CONVERTASE SUBTILISIN/KEXIN"/>
    <property type="match status" value="1"/>
</dbReference>
<dbReference type="CDD" id="cd04852">
    <property type="entry name" value="Peptidases_S8_3"/>
    <property type="match status" value="1"/>
</dbReference>
<dbReference type="EMBL" id="KK785065">
    <property type="protein sequence ID" value="KDO51019.1"/>
    <property type="molecule type" value="Genomic_DNA"/>
</dbReference>
<dbReference type="SMR" id="A0A067E727"/>
<dbReference type="Gene3D" id="3.50.30.30">
    <property type="match status" value="1"/>
</dbReference>
<gene>
    <name evidence="11" type="ORF">CISIN_1g042484mg</name>
</gene>
<evidence type="ECO:0008006" key="13">
    <source>
        <dbReference type="Google" id="ProtNLM"/>
    </source>
</evidence>
<evidence type="ECO:0000256" key="7">
    <source>
        <dbReference type="PROSITE-ProRule" id="PRU01240"/>
    </source>
</evidence>
<dbReference type="GO" id="GO:0010102">
    <property type="term" value="P:lateral root morphogenesis"/>
    <property type="evidence" value="ECO:0000318"/>
    <property type="project" value="GO_Central"/>
</dbReference>
<proteinExistence type="inferred from homology"/>
<dbReference type="Pfam" id="PF17766">
    <property type="entry name" value="fn3_6"/>
    <property type="match status" value="1"/>
</dbReference>
<dbReference type="InterPro" id="IPR036852">
    <property type="entry name" value="Peptidase_S8/S53_dom_sf"/>
</dbReference>
<dbReference type="Pfam" id="PF05922">
    <property type="entry name" value="Inhibitor_I9"/>
    <property type="match status" value="1"/>
</dbReference>
<evidence type="ECO:0000256" key="5">
    <source>
        <dbReference type="ARBA" id="ARBA00022825"/>
    </source>
</evidence>
<dbReference type="InterPro" id="IPR045051">
    <property type="entry name" value="SBT"/>
</dbReference>
<dbReference type="InterPro" id="IPR041469">
    <property type="entry name" value="Subtilisin-like_FN3"/>
</dbReference>
<feature type="domain" description="Inhibitor I9" evidence="9">
    <location>
        <begin position="5"/>
        <end position="48"/>
    </location>
</feature>
<dbReference type="InterPro" id="IPR015500">
    <property type="entry name" value="Peptidase_S8_subtilisin-rel"/>
</dbReference>
<feature type="active site" description="Charge relay system" evidence="6 7">
    <location>
        <position position="149"/>
    </location>
</feature>
<dbReference type="SUPFAM" id="SSF52743">
    <property type="entry name" value="Subtilisin-like"/>
    <property type="match status" value="1"/>
</dbReference>
<evidence type="ECO:0000256" key="1">
    <source>
        <dbReference type="ARBA" id="ARBA00011073"/>
    </source>
</evidence>
<feature type="domain" description="Peptidase S8/S53" evidence="8">
    <location>
        <begin position="76"/>
        <end position="469"/>
    </location>
</feature>
<evidence type="ECO:0000259" key="8">
    <source>
        <dbReference type="Pfam" id="PF00082"/>
    </source>
</evidence>
<feature type="active site" description="Charge relay system" evidence="6 7">
    <location>
        <position position="424"/>
    </location>
</feature>
<evidence type="ECO:0000256" key="3">
    <source>
        <dbReference type="ARBA" id="ARBA00022729"/>
    </source>
</evidence>
<keyword evidence="5 7" id="KW-0720">Serine protease</keyword>
<evidence type="ECO:0000259" key="10">
    <source>
        <dbReference type="Pfam" id="PF17766"/>
    </source>
</evidence>
<keyword evidence="4 7" id="KW-0378">Hydrolase</keyword>
<keyword evidence="3" id="KW-0732">Signal</keyword>
<name>A0A067E727_CITSI</name>
<dbReference type="Gene3D" id="3.30.70.80">
    <property type="entry name" value="Peptidase S8 propeptide/proteinase inhibitor I9"/>
    <property type="match status" value="1"/>
</dbReference>
<evidence type="ECO:0000313" key="11">
    <source>
        <dbReference type="EMBL" id="KDO51019.1"/>
    </source>
</evidence>
<protein>
    <recommendedName>
        <fullName evidence="13">Subtilisin-like protease fibronectin type-III domain-containing protein</fullName>
    </recommendedName>
</protein>
<dbReference type="PROSITE" id="PS51892">
    <property type="entry name" value="SUBTILASE"/>
    <property type="match status" value="1"/>
</dbReference>
<dbReference type="CDD" id="cd02120">
    <property type="entry name" value="PA_subtilisin_like"/>
    <property type="match status" value="1"/>
</dbReference>
<dbReference type="PRINTS" id="PR00723">
    <property type="entry name" value="SUBTILISIN"/>
</dbReference>
<dbReference type="Gene3D" id="2.60.40.2310">
    <property type="match status" value="1"/>
</dbReference>
<dbReference type="GO" id="GO:0006508">
    <property type="term" value="P:proteolysis"/>
    <property type="evidence" value="ECO:0007669"/>
    <property type="project" value="UniProtKB-KW"/>
</dbReference>
<feature type="active site" description="Charge relay system" evidence="6 7">
    <location>
        <position position="85"/>
    </location>
</feature>